<evidence type="ECO:0008006" key="3">
    <source>
        <dbReference type="Google" id="ProtNLM"/>
    </source>
</evidence>
<evidence type="ECO:0000313" key="1">
    <source>
        <dbReference type="EMBL" id="AUB31095.1"/>
    </source>
</evidence>
<evidence type="ECO:0000313" key="2">
    <source>
        <dbReference type="Proteomes" id="UP000231823"/>
    </source>
</evidence>
<dbReference type="OrthoDB" id="389315at2"/>
<proteinExistence type="predicted"/>
<dbReference type="KEGG" id="sfz:SFLOR_v1c00320"/>
<gene>
    <name evidence="1" type="ORF">SFLOR_v1c00320</name>
</gene>
<protein>
    <recommendedName>
        <fullName evidence="3">RNA polymerase sigma-70 region 2 domain-containing protein</fullName>
    </recommendedName>
</protein>
<organism evidence="1 2">
    <name type="scientific">Spiroplasma floricola 23-6</name>
    <dbReference type="NCBI Taxonomy" id="1336749"/>
    <lineage>
        <taxon>Bacteria</taxon>
        <taxon>Bacillati</taxon>
        <taxon>Mycoplasmatota</taxon>
        <taxon>Mollicutes</taxon>
        <taxon>Entomoplasmatales</taxon>
        <taxon>Spiroplasmataceae</taxon>
        <taxon>Spiroplasma</taxon>
    </lineage>
</organism>
<dbReference type="EMBL" id="CP025057">
    <property type="protein sequence ID" value="AUB31095.1"/>
    <property type="molecule type" value="Genomic_DNA"/>
</dbReference>
<dbReference type="SUPFAM" id="SSF88946">
    <property type="entry name" value="Sigma2 domain of RNA polymerase sigma factors"/>
    <property type="match status" value="1"/>
</dbReference>
<dbReference type="GO" id="GO:0006352">
    <property type="term" value="P:DNA-templated transcription initiation"/>
    <property type="evidence" value="ECO:0007669"/>
    <property type="project" value="InterPro"/>
</dbReference>
<dbReference type="GO" id="GO:0003700">
    <property type="term" value="F:DNA-binding transcription factor activity"/>
    <property type="evidence" value="ECO:0007669"/>
    <property type="project" value="InterPro"/>
</dbReference>
<reference evidence="1 2" key="1">
    <citation type="submission" date="2017-12" db="EMBL/GenBank/DDBJ databases">
        <title>Complete genome sequence of Spiroplasma floricola 23-6 (ATCC 29989).</title>
        <authorList>
            <person name="Tsai Y.-M."/>
            <person name="Wu P.-S."/>
            <person name="Lo W.-S."/>
            <person name="Kuo C.-H."/>
        </authorList>
    </citation>
    <scope>NUCLEOTIDE SEQUENCE [LARGE SCALE GENOMIC DNA]</scope>
    <source>
        <strain evidence="1 2">23-6</strain>
    </source>
</reference>
<sequence>MKTIIAEIIKSEFQNEVTPDVLVHLQRSTIKIINTEDQKISYLRLDKEDLITNVYLALKEVKQKYDVDKKVPLVAYANFIIKRRILDYAKFLRRDKRKLTLKMINSYRSNLTEDGQTFLERDIDRYSYENERENNQIKAIRELVIHFLENEATELEAKIIKMLYKGFSQKEIIETLKIKRKDFLQCKEKLKKVFNYFNKDISNI</sequence>
<accession>A0A2K8SCQ7</accession>
<dbReference type="Proteomes" id="UP000231823">
    <property type="component" value="Chromosome"/>
</dbReference>
<keyword evidence="2" id="KW-1185">Reference proteome</keyword>
<dbReference type="RefSeq" id="WP_100916091.1">
    <property type="nucleotide sequence ID" value="NZ_CP025057.1"/>
</dbReference>
<dbReference type="Gene3D" id="1.10.1740.10">
    <property type="match status" value="1"/>
</dbReference>
<dbReference type="AlphaFoldDB" id="A0A2K8SCQ7"/>
<name>A0A2K8SCQ7_9MOLU</name>
<dbReference type="InterPro" id="IPR013325">
    <property type="entry name" value="RNA_pol_sigma_r2"/>
</dbReference>